<dbReference type="EMBL" id="BEXD01002067">
    <property type="protein sequence ID" value="GBB96865.1"/>
    <property type="molecule type" value="Genomic_DNA"/>
</dbReference>
<organism evidence="2 3">
    <name type="scientific">Rhizophagus clarus</name>
    <dbReference type="NCBI Taxonomy" id="94130"/>
    <lineage>
        <taxon>Eukaryota</taxon>
        <taxon>Fungi</taxon>
        <taxon>Fungi incertae sedis</taxon>
        <taxon>Mucoromycota</taxon>
        <taxon>Glomeromycotina</taxon>
        <taxon>Glomeromycetes</taxon>
        <taxon>Glomerales</taxon>
        <taxon>Glomeraceae</taxon>
        <taxon>Rhizophagus</taxon>
    </lineage>
</organism>
<keyword evidence="3" id="KW-1185">Reference proteome</keyword>
<proteinExistence type="predicted"/>
<comment type="caution">
    <text evidence="2">The sequence shown here is derived from an EMBL/GenBank/DDBJ whole genome shotgun (WGS) entry which is preliminary data.</text>
</comment>
<accession>A0A2Z6R4A4</accession>
<protein>
    <submittedName>
        <fullName evidence="2">Uncharacterized protein</fullName>
    </submittedName>
</protein>
<feature type="region of interest" description="Disordered" evidence="1">
    <location>
        <begin position="58"/>
        <end position="84"/>
    </location>
</feature>
<name>A0A2Z6R4A4_9GLOM</name>
<reference evidence="2 3" key="1">
    <citation type="submission" date="2017-11" db="EMBL/GenBank/DDBJ databases">
        <title>The genome of Rhizophagus clarus HR1 reveals common genetic basis of auxotrophy among arbuscular mycorrhizal fungi.</title>
        <authorList>
            <person name="Kobayashi Y."/>
        </authorList>
    </citation>
    <scope>NUCLEOTIDE SEQUENCE [LARGE SCALE GENOMIC DNA]</scope>
    <source>
        <strain evidence="2 3">HR1</strain>
    </source>
</reference>
<dbReference type="AlphaFoldDB" id="A0A2Z6R4A4"/>
<evidence type="ECO:0000313" key="2">
    <source>
        <dbReference type="EMBL" id="GBB96865.1"/>
    </source>
</evidence>
<evidence type="ECO:0000256" key="1">
    <source>
        <dbReference type="SAM" id="MobiDB-lite"/>
    </source>
</evidence>
<sequence>MEKREVYFLHHLKSFNLPLTFSAYHYLKSALRVAWNIRSLINSLVWEFDTVDDNDNGFKTPPVISSDNKKTQRTLPKQSKKKKA</sequence>
<gene>
    <name evidence="2" type="ORF">RclHR1_28590002</name>
</gene>
<evidence type="ECO:0000313" key="3">
    <source>
        <dbReference type="Proteomes" id="UP000247702"/>
    </source>
</evidence>
<dbReference type="Proteomes" id="UP000247702">
    <property type="component" value="Unassembled WGS sequence"/>
</dbReference>